<comment type="caution">
    <text evidence="3">The sequence shown here is derived from an EMBL/GenBank/DDBJ whole genome shotgun (WGS) entry which is preliminary data.</text>
</comment>
<name>A0ABS7PI14_9SPHN</name>
<keyword evidence="4" id="KW-1185">Reference proteome</keyword>
<dbReference type="Proteomes" id="UP000706039">
    <property type="component" value="Unassembled WGS sequence"/>
</dbReference>
<dbReference type="InterPro" id="IPR014562">
    <property type="entry name" value="UCP030959_TPR_rpt-cont"/>
</dbReference>
<keyword evidence="2" id="KW-0812">Transmembrane</keyword>
<dbReference type="Pfam" id="PF14559">
    <property type="entry name" value="TPR_19"/>
    <property type="match status" value="1"/>
</dbReference>
<dbReference type="Pfam" id="PF13174">
    <property type="entry name" value="TPR_6"/>
    <property type="match status" value="1"/>
</dbReference>
<reference evidence="3 4" key="1">
    <citation type="submission" date="2021-08" db="EMBL/GenBank/DDBJ databases">
        <authorList>
            <person name="Tuo L."/>
        </authorList>
    </citation>
    <scope>NUCLEOTIDE SEQUENCE [LARGE SCALE GENOMIC DNA]</scope>
    <source>
        <strain evidence="3 4">JCM 31229</strain>
    </source>
</reference>
<organism evidence="3 4">
    <name type="scientific">Sphingomonas colocasiae</name>
    <dbReference type="NCBI Taxonomy" id="1848973"/>
    <lineage>
        <taxon>Bacteria</taxon>
        <taxon>Pseudomonadati</taxon>
        <taxon>Pseudomonadota</taxon>
        <taxon>Alphaproteobacteria</taxon>
        <taxon>Sphingomonadales</taxon>
        <taxon>Sphingomonadaceae</taxon>
        <taxon>Sphingomonas</taxon>
    </lineage>
</organism>
<protein>
    <submittedName>
        <fullName evidence="3">Tetratricopeptide repeat protein</fullName>
    </submittedName>
</protein>
<dbReference type="PIRSF" id="PIRSF030959">
    <property type="entry name" value="UCP030959"/>
    <property type="match status" value="1"/>
</dbReference>
<feature type="coiled-coil region" evidence="1">
    <location>
        <begin position="207"/>
        <end position="234"/>
    </location>
</feature>
<gene>
    <name evidence="3" type="ORF">K7G82_01475</name>
</gene>
<dbReference type="InterPro" id="IPR019734">
    <property type="entry name" value="TPR_rpt"/>
</dbReference>
<keyword evidence="1" id="KW-0175">Coiled coil</keyword>
<keyword evidence="2" id="KW-0472">Membrane</keyword>
<keyword evidence="2" id="KW-1133">Transmembrane helix</keyword>
<evidence type="ECO:0000313" key="3">
    <source>
        <dbReference type="EMBL" id="MBY8820940.1"/>
    </source>
</evidence>
<feature type="transmembrane region" description="Helical" evidence="2">
    <location>
        <begin position="25"/>
        <end position="45"/>
    </location>
</feature>
<accession>A0ABS7PI14</accession>
<evidence type="ECO:0000256" key="1">
    <source>
        <dbReference type="SAM" id="Coils"/>
    </source>
</evidence>
<dbReference type="Gene3D" id="1.25.40.10">
    <property type="entry name" value="Tetratricopeptide repeat domain"/>
    <property type="match status" value="1"/>
</dbReference>
<dbReference type="EMBL" id="JAINVV010000001">
    <property type="protein sequence ID" value="MBY8820940.1"/>
    <property type="molecule type" value="Genomic_DNA"/>
</dbReference>
<evidence type="ECO:0000313" key="4">
    <source>
        <dbReference type="Proteomes" id="UP000706039"/>
    </source>
</evidence>
<dbReference type="InterPro" id="IPR011990">
    <property type="entry name" value="TPR-like_helical_dom_sf"/>
</dbReference>
<dbReference type="SUPFAM" id="SSF48452">
    <property type="entry name" value="TPR-like"/>
    <property type="match status" value="1"/>
</dbReference>
<sequence length="252" mass="27908">MPWLIASALIQIACAIHVIRNGRNQTWIMVIMFLPLAGAAAYFILEILPGLRGNRHVRTAHAKAVAHFDPERDLRAAREALSLADTVANRIAMADALAGLDRHEEAISCYRDALARSPGGDDRTKAKLARALIEIGEAAEAERLVDEIAQPSGIGEQDRLAMLRARILEAQGKLAPAMAIYADLVSRYPGEEARCRYAALLLQTGDRRRARGVLEEVEQRMKRLDRTQRGAEADMYDWAMDQLRGLRTDTGT</sequence>
<evidence type="ECO:0000256" key="2">
    <source>
        <dbReference type="SAM" id="Phobius"/>
    </source>
</evidence>
<proteinExistence type="predicted"/>